<dbReference type="OrthoDB" id="9773549at2"/>
<dbReference type="InterPro" id="IPR029058">
    <property type="entry name" value="AB_hydrolase_fold"/>
</dbReference>
<keyword evidence="1" id="KW-0378">Hydrolase</keyword>
<dbReference type="GO" id="GO:0009694">
    <property type="term" value="P:jasmonic acid metabolic process"/>
    <property type="evidence" value="ECO:0007669"/>
    <property type="project" value="TreeGrafter"/>
</dbReference>
<accession>A0A1H2ZD88</accession>
<dbReference type="Pfam" id="PF12697">
    <property type="entry name" value="Abhydrolase_6"/>
    <property type="match status" value="1"/>
</dbReference>
<dbReference type="STRING" id="589385.SAMN05421504_102476"/>
<proteinExistence type="predicted"/>
<dbReference type="Gene3D" id="3.40.50.1820">
    <property type="entry name" value="alpha/beta hydrolase"/>
    <property type="match status" value="1"/>
</dbReference>
<dbReference type="GO" id="GO:0080030">
    <property type="term" value="F:methyl indole-3-acetate esterase activity"/>
    <property type="evidence" value="ECO:0007669"/>
    <property type="project" value="TreeGrafter"/>
</dbReference>
<dbReference type="PANTHER" id="PTHR10992">
    <property type="entry name" value="METHYLESTERASE FAMILY MEMBER"/>
    <property type="match status" value="1"/>
</dbReference>
<dbReference type="SUPFAM" id="SSF53474">
    <property type="entry name" value="alpha/beta-Hydrolases"/>
    <property type="match status" value="1"/>
</dbReference>
<dbReference type="EMBL" id="FNON01000002">
    <property type="protein sequence ID" value="SDX15463.1"/>
    <property type="molecule type" value="Genomic_DNA"/>
</dbReference>
<evidence type="ECO:0000313" key="3">
    <source>
        <dbReference type="EMBL" id="SDX15463.1"/>
    </source>
</evidence>
<reference evidence="3 4" key="1">
    <citation type="submission" date="2016-10" db="EMBL/GenBank/DDBJ databases">
        <authorList>
            <person name="de Groot N.N."/>
        </authorList>
    </citation>
    <scope>NUCLEOTIDE SEQUENCE [LARGE SCALE GENOMIC DNA]</scope>
    <source>
        <strain evidence="3 4">CPCC 202699</strain>
    </source>
</reference>
<dbReference type="InterPro" id="IPR045889">
    <property type="entry name" value="MES/HNL"/>
</dbReference>
<dbReference type="RefSeq" id="WP_091288356.1">
    <property type="nucleotide sequence ID" value="NZ_FNON01000002.1"/>
</dbReference>
<dbReference type="AlphaFoldDB" id="A0A1H2ZD88"/>
<dbReference type="GO" id="GO:0080031">
    <property type="term" value="F:methyl salicylate esterase activity"/>
    <property type="evidence" value="ECO:0007669"/>
    <property type="project" value="TreeGrafter"/>
</dbReference>
<dbReference type="Proteomes" id="UP000199515">
    <property type="component" value="Unassembled WGS sequence"/>
</dbReference>
<evidence type="ECO:0000259" key="2">
    <source>
        <dbReference type="Pfam" id="PF12697"/>
    </source>
</evidence>
<gene>
    <name evidence="3" type="ORF">SAMN05421504_102476</name>
</gene>
<dbReference type="GO" id="GO:0080032">
    <property type="term" value="F:methyl jasmonate esterase activity"/>
    <property type="evidence" value="ECO:0007669"/>
    <property type="project" value="TreeGrafter"/>
</dbReference>
<feature type="domain" description="AB hydrolase-1" evidence="2">
    <location>
        <begin position="4"/>
        <end position="215"/>
    </location>
</feature>
<dbReference type="PANTHER" id="PTHR10992:SF1083">
    <property type="entry name" value="METHYLESTERASE 1"/>
    <property type="match status" value="1"/>
</dbReference>
<protein>
    <submittedName>
        <fullName evidence="3">Pimeloyl-ACP methyl ester carboxylesterase</fullName>
    </submittedName>
</protein>
<sequence>MATFVLVPGANHGGWCFDQLTEQLRERGHRVHALTLTGIGERAHLLHAGVNLETHIQDVLGTLAAERIEDAVLVGHSYGGMVISGVADRAPERVDSLVYLDAFVPENGDSCWSLTNDVQREWYLSVGETGYGVPPLPFFDPRATPHPLASLLQRIKLSGDLSRFRRRDYVYAQVWEGESPFKATYEKLVDDPQWTVHSLDAGHNLMRDAPEALVELLVSVGTPG</sequence>
<evidence type="ECO:0000256" key="1">
    <source>
        <dbReference type="ARBA" id="ARBA00022801"/>
    </source>
</evidence>
<dbReference type="GO" id="GO:0009696">
    <property type="term" value="P:salicylic acid metabolic process"/>
    <property type="evidence" value="ECO:0007669"/>
    <property type="project" value="TreeGrafter"/>
</dbReference>
<dbReference type="InterPro" id="IPR000073">
    <property type="entry name" value="AB_hydrolase_1"/>
</dbReference>
<name>A0A1H2ZD88_9PSEU</name>
<keyword evidence="4" id="KW-1185">Reference proteome</keyword>
<organism evidence="3 4">
    <name type="scientific">Amycolatopsis xylanica</name>
    <dbReference type="NCBI Taxonomy" id="589385"/>
    <lineage>
        <taxon>Bacteria</taxon>
        <taxon>Bacillati</taxon>
        <taxon>Actinomycetota</taxon>
        <taxon>Actinomycetes</taxon>
        <taxon>Pseudonocardiales</taxon>
        <taxon>Pseudonocardiaceae</taxon>
        <taxon>Amycolatopsis</taxon>
    </lineage>
</organism>
<evidence type="ECO:0000313" key="4">
    <source>
        <dbReference type="Proteomes" id="UP000199515"/>
    </source>
</evidence>